<dbReference type="InterPro" id="IPR000601">
    <property type="entry name" value="PKD_dom"/>
</dbReference>
<comment type="caution">
    <text evidence="3">The sequence shown here is derived from an EMBL/GenBank/DDBJ whole genome shotgun (WGS) entry which is preliminary data.</text>
</comment>
<keyword evidence="1" id="KW-0812">Transmembrane</keyword>
<dbReference type="InterPro" id="IPR035986">
    <property type="entry name" value="PKD_dom_sf"/>
</dbReference>
<evidence type="ECO:0000256" key="1">
    <source>
        <dbReference type="SAM" id="Phobius"/>
    </source>
</evidence>
<dbReference type="Proteomes" id="UP000053695">
    <property type="component" value="Unassembled WGS sequence"/>
</dbReference>
<evidence type="ECO:0000259" key="2">
    <source>
        <dbReference type="PROSITE" id="PS50093"/>
    </source>
</evidence>
<dbReference type="STRING" id="1069083.GCA_000371805_00457"/>
<dbReference type="Pfam" id="PF18911">
    <property type="entry name" value="PKD_4"/>
    <property type="match status" value="1"/>
</dbReference>
<proteinExistence type="predicted"/>
<feature type="transmembrane region" description="Helical" evidence="1">
    <location>
        <begin position="517"/>
        <end position="536"/>
    </location>
</feature>
<dbReference type="PATRIC" id="fig|1069083.5.peg.1007"/>
<accession>N6VPV8</accession>
<dbReference type="InterPro" id="IPR013783">
    <property type="entry name" value="Ig-like_fold"/>
</dbReference>
<sequence>VFSSPEGYRLTPSRIYESSINISSYQKPISTLTLKDNEAILSVYSHTLIENVSGNITFKNASILNNPEPIIPYNSFNCHWNSSYIKFFIIPKEEKSGFDLLKIPINLSNNPNITMYIYINGNLSLSKIFYNINKINVTNYSGLTFYTDNLADEINLTYGHEKEILLLANNIKENITNISGYIYINRSILNVYNYGIPESSVIYYKHKLKHYNISLTDNYLYFNISFNSTNGTFGILRFYIYPKINKNISTLIYIKNLSVYKNFSKPVILPYKNLTINIIERPIKLNHPPKLKIACYIYNNKEVHFLALAYDSDNDSLKYFWDFGDNSTSTIKDPIHVYKNFSYYLVKCIVKDSLNASAKVEGILEIKNYTPVLKYCLSNITNNTIYLNISLINPFKTKILGYISVYNKNYNFYLKPNETLNLSIPINISDDVIKYNIIYYPIIKNKKNEKFEILYYTWNYERKLTSNISESTKILSYNINKTLNLNSSKIIIKINKNYLVKNYNITKSVKTFSKKSLFVYIFTTIFSFILGFILVYSNK</sequence>
<organism evidence="3 4">
    <name type="scientific">Methanocaldococcus villosus KIN24-T80</name>
    <dbReference type="NCBI Taxonomy" id="1069083"/>
    <lineage>
        <taxon>Archaea</taxon>
        <taxon>Methanobacteriati</taxon>
        <taxon>Methanobacteriota</taxon>
        <taxon>Methanomada group</taxon>
        <taxon>Methanococci</taxon>
        <taxon>Methanococcales</taxon>
        <taxon>Methanocaldococcaceae</taxon>
        <taxon>Methanocaldococcus</taxon>
    </lineage>
</organism>
<dbReference type="CDD" id="cd00146">
    <property type="entry name" value="PKD"/>
    <property type="match status" value="1"/>
</dbReference>
<keyword evidence="4" id="KW-1185">Reference proteome</keyword>
<name>N6VPV8_9EURY</name>
<reference evidence="3 4" key="1">
    <citation type="journal article" date="2013" name="Genome Announc.">
        <title>Draft Genome Sequence of a Highly Flagellated, Fast-Swimming Archaeon, Methanocaldococcus villosus Strain KIN24-T80 (DSM 22612).</title>
        <authorList>
            <person name="Thennarasu S."/>
            <person name="Polireddy D."/>
            <person name="Antony A."/>
            <person name="Yada M.R."/>
            <person name="Algarawi S."/>
            <person name="Sivakumar N."/>
        </authorList>
    </citation>
    <scope>NUCLEOTIDE SEQUENCE [LARGE SCALE GENOMIC DNA]</scope>
    <source>
        <strain evidence="3 4">KIN24-T80</strain>
    </source>
</reference>
<feature type="domain" description="PKD" evidence="2">
    <location>
        <begin position="315"/>
        <end position="358"/>
    </location>
</feature>
<dbReference type="SUPFAM" id="SSF49299">
    <property type="entry name" value="PKD domain"/>
    <property type="match status" value="1"/>
</dbReference>
<protein>
    <submittedName>
        <fullName evidence="3">PKD domain-containing protein</fullName>
    </submittedName>
</protein>
<evidence type="ECO:0000313" key="4">
    <source>
        <dbReference type="Proteomes" id="UP000053695"/>
    </source>
</evidence>
<dbReference type="PROSITE" id="PS50093">
    <property type="entry name" value="PKD"/>
    <property type="match status" value="1"/>
</dbReference>
<gene>
    <name evidence="3" type="ORF">J422_05149</name>
</gene>
<dbReference type="Gene3D" id="2.60.40.10">
    <property type="entry name" value="Immunoglobulins"/>
    <property type="match status" value="1"/>
</dbReference>
<evidence type="ECO:0000313" key="3">
    <source>
        <dbReference type="EMBL" id="ENN95935.1"/>
    </source>
</evidence>
<feature type="non-terminal residue" evidence="3">
    <location>
        <position position="1"/>
    </location>
</feature>
<dbReference type="OrthoDB" id="103676at2157"/>
<dbReference type="RefSeq" id="WP_004592204.1">
    <property type="nucleotide sequence ID" value="NZ_APMM01000032.1"/>
</dbReference>
<dbReference type="EMBL" id="APMM01000032">
    <property type="protein sequence ID" value="ENN95935.1"/>
    <property type="molecule type" value="Genomic_DNA"/>
</dbReference>
<dbReference type="AlphaFoldDB" id="N6VPV8"/>
<keyword evidence="1" id="KW-1133">Transmembrane helix</keyword>
<keyword evidence="1" id="KW-0472">Membrane</keyword>